<keyword evidence="1" id="KW-0812">Transmembrane</keyword>
<dbReference type="InterPro" id="IPR018746">
    <property type="entry name" value="DUF2298"/>
</dbReference>
<feature type="transmembrane region" description="Helical" evidence="1">
    <location>
        <begin position="39"/>
        <end position="58"/>
    </location>
</feature>
<name>A0A381WWR3_9ZZZZ</name>
<feature type="transmembrane region" description="Helical" evidence="1">
    <location>
        <begin position="344"/>
        <end position="377"/>
    </location>
</feature>
<sequence length="618" mass="69156">MYQVISWLVVIEILGLIAFPLIFNLMDQLEDKGFSFCKPLALATVGLASWLLSVYGILPPSATVLYSIIVLFAIPSLYVAATNRSAMLSFCRKTWKTLLTTEIIFLVFFATFALLRYNDPAIDHTEQPMDFAFLNASMMAGNLGLVDPWMKGEGISYYYFGYWVFGNIGKLTFLRPEIVYNLSIATIPALVGTTVYSLSVSLIGARGRWLESAMFGFLASISAVFLSNLQGLLELIRQNAIGSDGFWKAVCIDGMTERINTVSDAWRPIDFWWWFKSSRVINYFGEKCDSAGIDYTISEFPFFSYLLGDMHPHVMSTPFIVTFLGLSLVFARKKKVTGLDIGNVTLAIAISISLATTIFMNMWCIPLLIIILISVHVIRTQTKKELNIFSPMIICTSIIILALLLISPYLLTFKSSVTGIYRAPIQTGLVHALIIWSPLLALTAPHALAEFWRSPISNQWKISLAYALAIALAPWAIRFSLFNSFEPSGPGMIWLPVPLTILIFISSLTATSIAIREGLSGRVISLYMFSLGLLLILTPELFYIGDIYGNRMNTVFKLHYQAWILLAICSGYSSYFWYQTLRFSLGKKRLITRFYVAVTTVILLAGFYFVPAAMATKA</sequence>
<reference evidence="2" key="1">
    <citation type="submission" date="2018-05" db="EMBL/GenBank/DDBJ databases">
        <authorList>
            <person name="Lanie J.A."/>
            <person name="Ng W.-L."/>
            <person name="Kazmierczak K.M."/>
            <person name="Andrzejewski T.M."/>
            <person name="Davidsen T.M."/>
            <person name="Wayne K.J."/>
            <person name="Tettelin H."/>
            <person name="Glass J.I."/>
            <person name="Rusch D."/>
            <person name="Podicherti R."/>
            <person name="Tsui H.-C.T."/>
            <person name="Winkler M.E."/>
        </authorList>
    </citation>
    <scope>NUCLEOTIDE SEQUENCE</scope>
</reference>
<feature type="transmembrane region" description="Helical" evidence="1">
    <location>
        <begin position="95"/>
        <end position="115"/>
    </location>
</feature>
<feature type="transmembrane region" description="Helical" evidence="1">
    <location>
        <begin position="526"/>
        <end position="548"/>
    </location>
</feature>
<feature type="transmembrane region" description="Helical" evidence="1">
    <location>
        <begin position="314"/>
        <end position="332"/>
    </location>
</feature>
<organism evidence="2">
    <name type="scientific">marine metagenome</name>
    <dbReference type="NCBI Taxonomy" id="408172"/>
    <lineage>
        <taxon>unclassified sequences</taxon>
        <taxon>metagenomes</taxon>
        <taxon>ecological metagenomes</taxon>
    </lineage>
</organism>
<keyword evidence="1" id="KW-1133">Transmembrane helix</keyword>
<feature type="transmembrane region" description="Helical" evidence="1">
    <location>
        <begin position="209"/>
        <end position="229"/>
    </location>
</feature>
<feature type="transmembrane region" description="Helical" evidence="1">
    <location>
        <begin position="155"/>
        <end position="173"/>
    </location>
</feature>
<feature type="transmembrane region" description="Helical" evidence="1">
    <location>
        <begin position="430"/>
        <end position="452"/>
    </location>
</feature>
<gene>
    <name evidence="2" type="ORF">METZ01_LOCUS109552</name>
</gene>
<proteinExistence type="predicted"/>
<dbReference type="AlphaFoldDB" id="A0A381WWR3"/>
<feature type="transmembrane region" description="Helical" evidence="1">
    <location>
        <begin position="464"/>
        <end position="481"/>
    </location>
</feature>
<dbReference type="PANTHER" id="PTHR10790">
    <property type="entry name" value="TPR-DOMAIN CONTAINING PROTEIN"/>
    <property type="match status" value="1"/>
</dbReference>
<feature type="transmembrane region" description="Helical" evidence="1">
    <location>
        <begin position="6"/>
        <end position="27"/>
    </location>
</feature>
<feature type="non-terminal residue" evidence="2">
    <location>
        <position position="618"/>
    </location>
</feature>
<protein>
    <recommendedName>
        <fullName evidence="3">Glycosyltransferase RgtA/B/C/D-like domain-containing protein</fullName>
    </recommendedName>
</protein>
<dbReference type="EMBL" id="UINC01013072">
    <property type="protein sequence ID" value="SVA56698.1"/>
    <property type="molecule type" value="Genomic_DNA"/>
</dbReference>
<feature type="transmembrane region" description="Helical" evidence="1">
    <location>
        <begin position="180"/>
        <end position="203"/>
    </location>
</feature>
<dbReference type="PANTHER" id="PTHR10790:SF51">
    <property type="entry name" value="TETRATRICOPEPTIDE REPEAT PROTEIN"/>
    <property type="match status" value="1"/>
</dbReference>
<feature type="transmembrane region" description="Helical" evidence="1">
    <location>
        <begin position="389"/>
        <end position="410"/>
    </location>
</feature>
<feature type="transmembrane region" description="Helical" evidence="1">
    <location>
        <begin position="590"/>
        <end position="610"/>
    </location>
</feature>
<evidence type="ECO:0000313" key="2">
    <source>
        <dbReference type="EMBL" id="SVA56698.1"/>
    </source>
</evidence>
<feature type="transmembrane region" description="Helical" evidence="1">
    <location>
        <begin position="560"/>
        <end position="578"/>
    </location>
</feature>
<feature type="transmembrane region" description="Helical" evidence="1">
    <location>
        <begin position="64"/>
        <end position="83"/>
    </location>
</feature>
<accession>A0A381WWR3</accession>
<feature type="transmembrane region" description="Helical" evidence="1">
    <location>
        <begin position="493"/>
        <end position="514"/>
    </location>
</feature>
<keyword evidence="1" id="KW-0472">Membrane</keyword>
<evidence type="ECO:0008006" key="3">
    <source>
        <dbReference type="Google" id="ProtNLM"/>
    </source>
</evidence>
<dbReference type="Pfam" id="PF10060">
    <property type="entry name" value="DUF2298"/>
    <property type="match status" value="1"/>
</dbReference>
<evidence type="ECO:0000256" key="1">
    <source>
        <dbReference type="SAM" id="Phobius"/>
    </source>
</evidence>